<evidence type="ECO:0000256" key="2">
    <source>
        <dbReference type="ARBA" id="ARBA00004651"/>
    </source>
</evidence>
<dbReference type="SMART" id="SM00448">
    <property type="entry name" value="REC"/>
    <property type="match status" value="3"/>
</dbReference>
<feature type="coiled-coil region" evidence="18">
    <location>
        <begin position="1073"/>
        <end position="1100"/>
    </location>
</feature>
<proteinExistence type="inferred from homology"/>
<dbReference type="InterPro" id="IPR036890">
    <property type="entry name" value="HATPase_C_sf"/>
</dbReference>
<evidence type="ECO:0000256" key="4">
    <source>
        <dbReference type="ARBA" id="ARBA00012438"/>
    </source>
</evidence>
<dbReference type="OrthoDB" id="5389090at2"/>
<dbReference type="PROSITE" id="PS50109">
    <property type="entry name" value="HIS_KIN"/>
    <property type="match status" value="1"/>
</dbReference>
<dbReference type="CDD" id="cd17546">
    <property type="entry name" value="REC_hyHK_CKI1_RcsC-like"/>
    <property type="match status" value="1"/>
</dbReference>
<dbReference type="InterPro" id="IPR008207">
    <property type="entry name" value="Sig_transdc_His_kin_Hpt_dom"/>
</dbReference>
<evidence type="ECO:0000256" key="10">
    <source>
        <dbReference type="ARBA" id="ARBA00022777"/>
    </source>
</evidence>
<keyword evidence="10 22" id="KW-0418">Kinase</keyword>
<dbReference type="InterPro" id="IPR003018">
    <property type="entry name" value="GAF"/>
</dbReference>
<dbReference type="EC" id="2.7.13.3" evidence="4"/>
<dbReference type="PANTHER" id="PTHR45339">
    <property type="entry name" value="HYBRID SIGNAL TRANSDUCTION HISTIDINE KINASE J"/>
    <property type="match status" value="1"/>
</dbReference>
<dbReference type="Pfam" id="PF02518">
    <property type="entry name" value="HATPase_c"/>
    <property type="match status" value="1"/>
</dbReference>
<dbReference type="PRINTS" id="PR00344">
    <property type="entry name" value="BCTRLSENSOR"/>
</dbReference>
<dbReference type="Pfam" id="PF00512">
    <property type="entry name" value="HisKA"/>
    <property type="match status" value="1"/>
</dbReference>
<comment type="similarity">
    <text evidence="3">In the N-terminal section; belongs to the phytochrome family.</text>
</comment>
<comment type="catalytic activity">
    <reaction evidence="1">
        <text>ATP + protein L-histidine = ADP + protein N-phospho-L-histidine.</text>
        <dbReference type="EC" id="2.7.13.3"/>
    </reaction>
</comment>
<comment type="subcellular location">
    <subcellularLocation>
        <location evidence="2">Cell membrane</location>
        <topology evidence="2">Multi-pass membrane protein</topology>
    </subcellularLocation>
</comment>
<dbReference type="GO" id="GO:0000155">
    <property type="term" value="F:phosphorelay sensor kinase activity"/>
    <property type="evidence" value="ECO:0007669"/>
    <property type="project" value="InterPro"/>
</dbReference>
<dbReference type="CDD" id="cd19920">
    <property type="entry name" value="REC_PA4781-like"/>
    <property type="match status" value="1"/>
</dbReference>
<dbReference type="InterPro" id="IPR036097">
    <property type="entry name" value="HisK_dim/P_sf"/>
</dbReference>
<evidence type="ECO:0000256" key="14">
    <source>
        <dbReference type="ARBA" id="ARBA00023136"/>
    </source>
</evidence>
<dbReference type="Pfam" id="PF01627">
    <property type="entry name" value="Hpt"/>
    <property type="match status" value="1"/>
</dbReference>
<feature type="modified residue" description="4-aspartylphosphate" evidence="17">
    <location>
        <position position="819"/>
    </location>
</feature>
<dbReference type="SUPFAM" id="SSF47384">
    <property type="entry name" value="Homodimeric domain of signal transducing histidine kinase"/>
    <property type="match status" value="1"/>
</dbReference>
<name>A0A139WX01_9CYAN</name>
<evidence type="ECO:0000256" key="6">
    <source>
        <dbReference type="ARBA" id="ARBA00022553"/>
    </source>
</evidence>
<evidence type="ECO:0000256" key="16">
    <source>
        <dbReference type="PROSITE-ProRule" id="PRU00110"/>
    </source>
</evidence>
<dbReference type="Pfam" id="PF01590">
    <property type="entry name" value="GAF"/>
    <property type="match status" value="2"/>
</dbReference>
<dbReference type="GO" id="GO:0005524">
    <property type="term" value="F:ATP binding"/>
    <property type="evidence" value="ECO:0007669"/>
    <property type="project" value="UniProtKB-KW"/>
</dbReference>
<evidence type="ECO:0000256" key="15">
    <source>
        <dbReference type="ARBA" id="ARBA00074306"/>
    </source>
</evidence>
<keyword evidence="6 17" id="KW-0597">Phosphoprotein</keyword>
<dbReference type="SUPFAM" id="SSF55781">
    <property type="entry name" value="GAF domain-like"/>
    <property type="match status" value="2"/>
</dbReference>
<feature type="domain" description="HPt" evidence="21">
    <location>
        <begin position="1068"/>
        <end position="1162"/>
    </location>
</feature>
<evidence type="ECO:0000259" key="21">
    <source>
        <dbReference type="PROSITE" id="PS50894"/>
    </source>
</evidence>
<feature type="modified residue" description="Phosphohistidine" evidence="16">
    <location>
        <position position="1107"/>
    </location>
</feature>
<keyword evidence="18" id="KW-0175">Coiled coil</keyword>
<protein>
    <recommendedName>
        <fullName evidence="15">Circadian input-output histidine kinase CikA</fullName>
        <ecNumber evidence="4">2.7.13.3</ecNumber>
    </recommendedName>
</protein>
<evidence type="ECO:0000256" key="18">
    <source>
        <dbReference type="SAM" id="Coils"/>
    </source>
</evidence>
<dbReference type="FunFam" id="1.10.287.130:FF:000003">
    <property type="entry name" value="Histidine kinase"/>
    <property type="match status" value="1"/>
</dbReference>
<accession>A0A139WX01</accession>
<feature type="domain" description="Response regulatory" evidence="20">
    <location>
        <begin position="913"/>
        <end position="1030"/>
    </location>
</feature>
<feature type="domain" description="Response regulatory" evidence="20">
    <location>
        <begin position="770"/>
        <end position="885"/>
    </location>
</feature>
<dbReference type="SUPFAM" id="SSF55874">
    <property type="entry name" value="ATPase domain of HSP90 chaperone/DNA topoisomerase II/histidine kinase"/>
    <property type="match status" value="1"/>
</dbReference>
<evidence type="ECO:0000256" key="1">
    <source>
        <dbReference type="ARBA" id="ARBA00000085"/>
    </source>
</evidence>
<dbReference type="Gene3D" id="3.30.450.40">
    <property type="match status" value="2"/>
</dbReference>
<evidence type="ECO:0000256" key="17">
    <source>
        <dbReference type="PROSITE-ProRule" id="PRU00169"/>
    </source>
</evidence>
<dbReference type="PROSITE" id="PS50894">
    <property type="entry name" value="HPT"/>
    <property type="match status" value="1"/>
</dbReference>
<keyword evidence="7" id="KW-0808">Transferase</keyword>
<keyword evidence="13" id="KW-0902">Two-component regulatory system</keyword>
<organism evidence="22 23">
    <name type="scientific">Scytonema hofmannii PCC 7110</name>
    <dbReference type="NCBI Taxonomy" id="128403"/>
    <lineage>
        <taxon>Bacteria</taxon>
        <taxon>Bacillati</taxon>
        <taxon>Cyanobacteriota</taxon>
        <taxon>Cyanophyceae</taxon>
        <taxon>Nostocales</taxon>
        <taxon>Scytonemataceae</taxon>
        <taxon>Scytonema</taxon>
    </lineage>
</organism>
<dbReference type="PANTHER" id="PTHR45339:SF1">
    <property type="entry name" value="HYBRID SIGNAL TRANSDUCTION HISTIDINE KINASE J"/>
    <property type="match status" value="1"/>
</dbReference>
<dbReference type="STRING" id="128403.WA1_45800"/>
<evidence type="ECO:0000256" key="11">
    <source>
        <dbReference type="ARBA" id="ARBA00022840"/>
    </source>
</evidence>
<dbReference type="InterPro" id="IPR029016">
    <property type="entry name" value="GAF-like_dom_sf"/>
</dbReference>
<dbReference type="RefSeq" id="WP_017744233.1">
    <property type="nucleotide sequence ID" value="NZ_KQ976354.1"/>
</dbReference>
<dbReference type="SMART" id="SM00073">
    <property type="entry name" value="HPT"/>
    <property type="match status" value="1"/>
</dbReference>
<dbReference type="SMART" id="SM00065">
    <property type="entry name" value="GAF"/>
    <property type="match status" value="2"/>
</dbReference>
<evidence type="ECO:0000256" key="9">
    <source>
        <dbReference type="ARBA" id="ARBA00022741"/>
    </source>
</evidence>
<feature type="coiled-coil region" evidence="18">
    <location>
        <begin position="134"/>
        <end position="171"/>
    </location>
</feature>
<dbReference type="Gene3D" id="3.30.565.10">
    <property type="entry name" value="Histidine kinase-like ATPase, C-terminal domain"/>
    <property type="match status" value="1"/>
</dbReference>
<keyword evidence="14" id="KW-0472">Membrane</keyword>
<dbReference type="FunFam" id="3.30.565.10:FF:000010">
    <property type="entry name" value="Sensor histidine kinase RcsC"/>
    <property type="match status" value="1"/>
</dbReference>
<dbReference type="InterPro" id="IPR005467">
    <property type="entry name" value="His_kinase_dom"/>
</dbReference>
<dbReference type="GO" id="GO:0005886">
    <property type="term" value="C:plasma membrane"/>
    <property type="evidence" value="ECO:0007669"/>
    <property type="project" value="UniProtKB-SubCell"/>
</dbReference>
<reference evidence="22 23" key="1">
    <citation type="journal article" date="2013" name="Genome Biol. Evol.">
        <title>Genomes of Stigonematalean cyanobacteria (subsection V) and the evolution of oxygenic photosynthesis from prokaryotes to plastids.</title>
        <authorList>
            <person name="Dagan T."/>
            <person name="Roettger M."/>
            <person name="Stucken K."/>
            <person name="Landan G."/>
            <person name="Koch R."/>
            <person name="Major P."/>
            <person name="Gould S.B."/>
            <person name="Goremykin V.V."/>
            <person name="Rippka R."/>
            <person name="Tandeau de Marsac N."/>
            <person name="Gugger M."/>
            <person name="Lockhart P.J."/>
            <person name="Allen J.F."/>
            <person name="Brune I."/>
            <person name="Maus I."/>
            <person name="Puhler A."/>
            <person name="Martin W.F."/>
        </authorList>
    </citation>
    <scope>NUCLEOTIDE SEQUENCE [LARGE SCALE GENOMIC DNA]</scope>
    <source>
        <strain evidence="22 23">PCC 7110</strain>
    </source>
</reference>
<dbReference type="SMART" id="SM00387">
    <property type="entry name" value="HATPase_c"/>
    <property type="match status" value="1"/>
</dbReference>
<keyword evidence="5" id="KW-1003">Cell membrane</keyword>
<dbReference type="InterPro" id="IPR011006">
    <property type="entry name" value="CheY-like_superfamily"/>
</dbReference>
<dbReference type="CDD" id="cd16922">
    <property type="entry name" value="HATPase_EvgS-ArcB-TorS-like"/>
    <property type="match status" value="1"/>
</dbReference>
<dbReference type="Proteomes" id="UP000076925">
    <property type="component" value="Unassembled WGS sequence"/>
</dbReference>
<keyword evidence="12" id="KW-1133">Transmembrane helix</keyword>
<dbReference type="InterPro" id="IPR001789">
    <property type="entry name" value="Sig_transdc_resp-reg_receiver"/>
</dbReference>
<dbReference type="Gene3D" id="3.40.50.2300">
    <property type="match status" value="3"/>
</dbReference>
<dbReference type="SUPFAM" id="SSF47226">
    <property type="entry name" value="Histidine-containing phosphotransfer domain, HPT domain"/>
    <property type="match status" value="1"/>
</dbReference>
<dbReference type="InterPro" id="IPR036641">
    <property type="entry name" value="HPT_dom_sf"/>
</dbReference>
<evidence type="ECO:0000256" key="13">
    <source>
        <dbReference type="ARBA" id="ARBA00023012"/>
    </source>
</evidence>
<dbReference type="Gene3D" id="1.10.287.130">
    <property type="match status" value="1"/>
</dbReference>
<feature type="modified residue" description="4-aspartylphosphate" evidence="17">
    <location>
        <position position="61"/>
    </location>
</feature>
<sequence>MSKFQESNKNNYILLVDDNPDNLRLLSRMLEAAGYKVRKTISGKMAIQSAQIEPPNLILLDITMPEMDGYEVCQVLKSHTKTAHIPIIFISALNETGDKVKAFEHGGVDYIIKPFEEAEVLARITNQLLIHQQQKQLLAQNQQLELEIRERQQVEAELQKSEASMRALYEVAANSNLNFEQRIYHLLVMGCQAFEMDFAVLSQIDSDRYEVIVAKSFDNSLSPGDSFNPRETFCFETLTSDEPLSIEHTSASSWQNHPAYKAFGMECYIGTRIRVAGQIYGSLCFCSLLPRDKLFKSADKELLKLMAQWAGGEIERKLSQIAMELQYQRALLLKQMTQEIRQTLDVKQIFQTTAIQIGNYFSVNRCLIHNYIAEPIQIPIVAEYLEPGYTSTLRLEVPVINNLHAQQMLAQDRAIASSDVFTDPLLTAIQPLAQKLGLKSMLAIRTSDRGQPNGAIVLHQCDRVRKWTKDEIEFLESVATQVGIALAHAYLLEQERKQSKELTQKNFALERAKRDADTANRAKSEFLAMMSHEIRTPMNAVIGMTGLLLGMELTAQQQDFVETIRNSSDALLAIINDILDFSKIESGKLDLEAYPFHLHNCIEEALDLLVPQAQAKKLDLGYLIDSQTPTVIVGDVTRVRQILVNLLGNAVKFTSSGEVVVSLTAKQLENGEYEIQFAIRDTGIGISQDQMERLFKPFSQVDASINRSYGGTGLGLAISKRLSEIMGGTMWVESTLGVGSTFYFTLVVPSKPDLETNNIQGQQSNLAGKRLLVVDDNATNRQILTVAASNWGMVVSCAESGLQALQLLQQDRFDLAVVDMYMPQMDGIRLASQINSLPNCKELPLVLLTSVCLPPKDLEAKSNFAAVLSKPIKQWHLYNTLVGVLNGQQLKTRPTHASAPIFNSQLSQELPLRILLVEDVALNQKVALQMLKRLGYRADVANNGLEALSALRSHPYDIVFMDVQMPEMDGLQATRQICQEWSASQRPWIIAMTAHAMQGDREECLNAGMNDYMSKPIRPESLPQAFENYRRKRNSTPTTEEEESTPTEILTPAIDAQAFQSLKEMIGDDDLLAELLENYLEDSQQKVQKIREAIASEDAATLHRTAHSLRSLSGSVGAMQLATLCQKLEAIGRDGTTVGTSALGSQLKAEYERVKASLTSDQ</sequence>
<dbReference type="InterPro" id="IPR004358">
    <property type="entry name" value="Sig_transdc_His_kin-like_C"/>
</dbReference>
<dbReference type="InterPro" id="IPR003661">
    <property type="entry name" value="HisK_dim/P_dom"/>
</dbReference>
<evidence type="ECO:0000313" key="22">
    <source>
        <dbReference type="EMBL" id="KYC36965.1"/>
    </source>
</evidence>
<dbReference type="SMART" id="SM00388">
    <property type="entry name" value="HisKA"/>
    <property type="match status" value="1"/>
</dbReference>
<keyword evidence="9" id="KW-0547">Nucleotide-binding</keyword>
<dbReference type="PROSITE" id="PS50110">
    <property type="entry name" value="RESPONSE_REGULATORY"/>
    <property type="match status" value="3"/>
</dbReference>
<evidence type="ECO:0000259" key="19">
    <source>
        <dbReference type="PROSITE" id="PS50109"/>
    </source>
</evidence>
<dbReference type="AlphaFoldDB" id="A0A139WX01"/>
<keyword evidence="23" id="KW-1185">Reference proteome</keyword>
<keyword evidence="11" id="KW-0067">ATP-binding</keyword>
<feature type="modified residue" description="4-aspartylphosphate" evidence="17">
    <location>
        <position position="962"/>
    </location>
</feature>
<dbReference type="CDD" id="cd00156">
    <property type="entry name" value="REC"/>
    <property type="match status" value="1"/>
</dbReference>
<gene>
    <name evidence="22" type="ORF">WA1_45800</name>
</gene>
<dbReference type="InterPro" id="IPR003594">
    <property type="entry name" value="HATPase_dom"/>
</dbReference>
<evidence type="ECO:0000256" key="12">
    <source>
        <dbReference type="ARBA" id="ARBA00022989"/>
    </source>
</evidence>
<comment type="caution">
    <text evidence="22">The sequence shown here is derived from an EMBL/GenBank/DDBJ whole genome shotgun (WGS) entry which is preliminary data.</text>
</comment>
<dbReference type="CDD" id="cd00082">
    <property type="entry name" value="HisKA"/>
    <property type="match status" value="1"/>
</dbReference>
<dbReference type="Gene3D" id="1.20.120.160">
    <property type="entry name" value="HPT domain"/>
    <property type="match status" value="1"/>
</dbReference>
<evidence type="ECO:0000313" key="23">
    <source>
        <dbReference type="Proteomes" id="UP000076925"/>
    </source>
</evidence>
<evidence type="ECO:0000256" key="8">
    <source>
        <dbReference type="ARBA" id="ARBA00022692"/>
    </source>
</evidence>
<evidence type="ECO:0000256" key="3">
    <source>
        <dbReference type="ARBA" id="ARBA00006402"/>
    </source>
</evidence>
<evidence type="ECO:0000256" key="7">
    <source>
        <dbReference type="ARBA" id="ARBA00022679"/>
    </source>
</evidence>
<evidence type="ECO:0000256" key="5">
    <source>
        <dbReference type="ARBA" id="ARBA00022475"/>
    </source>
</evidence>
<feature type="domain" description="Histidine kinase" evidence="19">
    <location>
        <begin position="529"/>
        <end position="750"/>
    </location>
</feature>
<keyword evidence="8" id="KW-0812">Transmembrane</keyword>
<dbReference type="Pfam" id="PF00072">
    <property type="entry name" value="Response_reg"/>
    <property type="match status" value="3"/>
</dbReference>
<feature type="domain" description="Response regulatory" evidence="20">
    <location>
        <begin position="12"/>
        <end position="128"/>
    </location>
</feature>
<dbReference type="EMBL" id="ANNX02000047">
    <property type="protein sequence ID" value="KYC36965.1"/>
    <property type="molecule type" value="Genomic_DNA"/>
</dbReference>
<dbReference type="SUPFAM" id="SSF52172">
    <property type="entry name" value="CheY-like"/>
    <property type="match status" value="3"/>
</dbReference>
<evidence type="ECO:0000259" key="20">
    <source>
        <dbReference type="PROSITE" id="PS50110"/>
    </source>
</evidence>